<dbReference type="InterPro" id="IPR002178">
    <property type="entry name" value="PTS_EIIA_type-2_dom"/>
</dbReference>
<protein>
    <recommendedName>
        <fullName evidence="11">Transcriptional antiterminator</fullName>
    </recommendedName>
</protein>
<dbReference type="Proteomes" id="UP001321804">
    <property type="component" value="Chromosome"/>
</dbReference>
<keyword evidence="5" id="KW-0804">Transcription</keyword>
<dbReference type="GO" id="GO:0008982">
    <property type="term" value="F:protein-N(PI)-phosphohistidine-sugar phosphotransferase activity"/>
    <property type="evidence" value="ECO:0007669"/>
    <property type="project" value="InterPro"/>
</dbReference>
<name>A0AAU9CTV6_9LACO</name>
<proteinExistence type="predicted"/>
<evidence type="ECO:0008006" key="11">
    <source>
        <dbReference type="Google" id="ProtNLM"/>
    </source>
</evidence>
<dbReference type="SUPFAM" id="SSF63520">
    <property type="entry name" value="PTS-regulatory domain, PRD"/>
    <property type="match status" value="1"/>
</dbReference>
<gene>
    <name evidence="9" type="ORF">KIMC2_19960</name>
</gene>
<evidence type="ECO:0000259" key="7">
    <source>
        <dbReference type="PROSITE" id="PS51099"/>
    </source>
</evidence>
<dbReference type="InterPro" id="IPR016152">
    <property type="entry name" value="PTrfase/Anion_transptr"/>
</dbReference>
<evidence type="ECO:0000313" key="9">
    <source>
        <dbReference type="EMBL" id="BDR57434.1"/>
    </source>
</evidence>
<dbReference type="InterPro" id="IPR050661">
    <property type="entry name" value="BglG_antiterminators"/>
</dbReference>
<evidence type="ECO:0000256" key="5">
    <source>
        <dbReference type="ARBA" id="ARBA00023163"/>
    </source>
</evidence>
<evidence type="ECO:0000256" key="2">
    <source>
        <dbReference type="ARBA" id="ARBA00022737"/>
    </source>
</evidence>
<dbReference type="EMBL" id="AP026801">
    <property type="protein sequence ID" value="BDR57434.1"/>
    <property type="molecule type" value="Genomic_DNA"/>
</dbReference>
<dbReference type="Pfam" id="PF00359">
    <property type="entry name" value="PTS_EIIA_2"/>
    <property type="match status" value="1"/>
</dbReference>
<dbReference type="GO" id="GO:0006355">
    <property type="term" value="P:regulation of DNA-templated transcription"/>
    <property type="evidence" value="ECO:0007669"/>
    <property type="project" value="InterPro"/>
</dbReference>
<dbReference type="KEGG" id="xak:KIMC2_19960"/>
<dbReference type="InterPro" id="IPR011608">
    <property type="entry name" value="PRD"/>
</dbReference>
<dbReference type="CDD" id="cd05568">
    <property type="entry name" value="PTS_IIB_bgl_like"/>
    <property type="match status" value="1"/>
</dbReference>
<dbReference type="GO" id="GO:0009401">
    <property type="term" value="P:phosphoenolpyruvate-dependent sugar phosphotransferase system"/>
    <property type="evidence" value="ECO:0007669"/>
    <property type="project" value="InterPro"/>
</dbReference>
<dbReference type="Gene3D" id="3.40.50.2300">
    <property type="match status" value="1"/>
</dbReference>
<dbReference type="Pfam" id="PF02302">
    <property type="entry name" value="PTS_IIB"/>
    <property type="match status" value="1"/>
</dbReference>
<dbReference type="InterPro" id="IPR036388">
    <property type="entry name" value="WH-like_DNA-bd_sf"/>
</dbReference>
<keyword evidence="10" id="KW-1185">Reference proteome</keyword>
<evidence type="ECO:0000259" key="8">
    <source>
        <dbReference type="PROSITE" id="PS51372"/>
    </source>
</evidence>
<evidence type="ECO:0000256" key="1">
    <source>
        <dbReference type="ARBA" id="ARBA00022679"/>
    </source>
</evidence>
<dbReference type="PANTHER" id="PTHR30185:SF12">
    <property type="entry name" value="TRANSCRIPTIONAL REGULATOR MANR"/>
    <property type="match status" value="1"/>
</dbReference>
<evidence type="ECO:0000313" key="10">
    <source>
        <dbReference type="Proteomes" id="UP001321804"/>
    </source>
</evidence>
<dbReference type="Pfam" id="PF05043">
    <property type="entry name" value="Mga"/>
    <property type="match status" value="1"/>
</dbReference>
<keyword evidence="2" id="KW-0677">Repeat</keyword>
<feature type="domain" description="PTS EIIA type-2" evidence="6">
    <location>
        <begin position="416"/>
        <end position="487"/>
    </location>
</feature>
<dbReference type="Pfam" id="PF00874">
    <property type="entry name" value="PRD"/>
    <property type="match status" value="1"/>
</dbReference>
<evidence type="ECO:0000256" key="3">
    <source>
        <dbReference type="ARBA" id="ARBA00023015"/>
    </source>
</evidence>
<dbReference type="InterPro" id="IPR013011">
    <property type="entry name" value="PTS_EIIB_2"/>
</dbReference>
<dbReference type="InterPro" id="IPR036095">
    <property type="entry name" value="PTS_EIIB-like_sf"/>
</dbReference>
<dbReference type="SUPFAM" id="SSF52794">
    <property type="entry name" value="PTS system IIB component-like"/>
    <property type="match status" value="1"/>
</dbReference>
<dbReference type="PROSITE" id="PS51094">
    <property type="entry name" value="PTS_EIIA_TYPE_2"/>
    <property type="match status" value="1"/>
</dbReference>
<keyword evidence="1" id="KW-0808">Transferase</keyword>
<dbReference type="PROSITE" id="PS51099">
    <property type="entry name" value="PTS_EIIB_TYPE_2"/>
    <property type="match status" value="1"/>
</dbReference>
<evidence type="ECO:0000259" key="6">
    <source>
        <dbReference type="PROSITE" id="PS51094"/>
    </source>
</evidence>
<accession>A0AAU9CTV6</accession>
<dbReference type="InterPro" id="IPR003501">
    <property type="entry name" value="PTS_EIIB_2/3"/>
</dbReference>
<dbReference type="PANTHER" id="PTHR30185">
    <property type="entry name" value="CRYPTIC BETA-GLUCOSIDE BGL OPERON ANTITERMINATOR"/>
    <property type="match status" value="1"/>
</dbReference>
<dbReference type="PROSITE" id="PS51372">
    <property type="entry name" value="PRD_2"/>
    <property type="match status" value="1"/>
</dbReference>
<dbReference type="InterPro" id="IPR036634">
    <property type="entry name" value="PRD_sf"/>
</dbReference>
<sequence>MKGKINLSNKERRILILNDLLTGKHLSYQQLSDQYFVSRSSIANDISYIKNILASEWLQLNFDNSGTYFTGTEIDAQRVLKRILLTESSKKGNNPVLENLINLNLFYKISDAITAELKNKHIIIPENNLEDIIATITILIQRGYEGKHVKNALHNQIENLLFQYEKYPIVFDLLETLEKKNFYSFTKNEINYLSYVILGNGFKFFIKDNVIPSSIKLLVKKLMNQISGDIQIDFSNDLILKNDLLVHIYQMILRLQGGTTVVNPLLKDIKKQYSALYGVIWYNLNNLAAEEHIHISDDEVGFVTIHFQAAKERIHKLNRILFVCPNGIGMSTFISAKLKQILPESEIIEVVSAKNIPSTDLNNVQLIITTVSLPKLKNIPVVKISPMITNNDMHNVINQYLNISIDKNNEFEDRNKDLSKALKFLNKNVYFKSINNQEESINFLLDQYNWSNFEVKKNYQSSVFEREEMQTTYLDNGFAIPHGDSKY</sequence>
<organism evidence="9 10">
    <name type="scientific">Xylocopilactobacillus apis</name>
    <dbReference type="NCBI Taxonomy" id="2932183"/>
    <lineage>
        <taxon>Bacteria</taxon>
        <taxon>Bacillati</taxon>
        <taxon>Bacillota</taxon>
        <taxon>Bacilli</taxon>
        <taxon>Lactobacillales</taxon>
        <taxon>Lactobacillaceae</taxon>
        <taxon>Xylocopilactobacillus</taxon>
    </lineage>
</organism>
<dbReference type="RefSeq" id="WP_317696528.1">
    <property type="nucleotide sequence ID" value="NZ_AP026801.1"/>
</dbReference>
<dbReference type="Gene3D" id="3.40.930.10">
    <property type="entry name" value="Mannitol-specific EII, Chain A"/>
    <property type="match status" value="1"/>
</dbReference>
<dbReference type="AlphaFoldDB" id="A0AAU9CTV6"/>
<keyword evidence="3" id="KW-0805">Transcription regulation</keyword>
<dbReference type="Gene3D" id="1.10.10.10">
    <property type="entry name" value="Winged helix-like DNA-binding domain superfamily/Winged helix DNA-binding domain"/>
    <property type="match status" value="1"/>
</dbReference>
<reference evidence="9 10" key="1">
    <citation type="journal article" date="2023" name="Microbiol. Spectr.">
        <title>Symbiosis of Carpenter Bees with Uncharacterized Lactic Acid Bacteria Showing NAD Auxotrophy.</title>
        <authorList>
            <person name="Kawasaki S."/>
            <person name="Ozawa K."/>
            <person name="Mori T."/>
            <person name="Yamamoto A."/>
            <person name="Ito M."/>
            <person name="Ohkuma M."/>
            <person name="Sakamoto M."/>
            <person name="Matsutani M."/>
        </authorList>
    </citation>
    <scope>NUCLEOTIDE SEQUENCE [LARGE SCALE GENOMIC DNA]</scope>
    <source>
        <strain evidence="9 10">KimC2</strain>
    </source>
</reference>
<keyword evidence="4" id="KW-0010">Activator</keyword>
<dbReference type="Gene3D" id="1.10.1790.10">
    <property type="entry name" value="PRD domain"/>
    <property type="match status" value="1"/>
</dbReference>
<dbReference type="SUPFAM" id="SSF55804">
    <property type="entry name" value="Phoshotransferase/anion transport protein"/>
    <property type="match status" value="1"/>
</dbReference>
<feature type="domain" description="PRD" evidence="8">
    <location>
        <begin position="210"/>
        <end position="317"/>
    </location>
</feature>
<feature type="domain" description="PTS EIIB type-2" evidence="7">
    <location>
        <begin position="318"/>
        <end position="408"/>
    </location>
</feature>
<evidence type="ECO:0000256" key="4">
    <source>
        <dbReference type="ARBA" id="ARBA00023159"/>
    </source>
</evidence>
<dbReference type="InterPro" id="IPR007737">
    <property type="entry name" value="Mga_HTH"/>
</dbReference>